<comment type="caution">
    <text evidence="5">The sequence shown here is derived from an EMBL/GenBank/DDBJ whole genome shotgun (WGS) entry which is preliminary data.</text>
</comment>
<dbReference type="PRINTS" id="PR00035">
    <property type="entry name" value="HTHGNTR"/>
</dbReference>
<dbReference type="PANTHER" id="PTHR43537:SF47">
    <property type="entry name" value="REGULATORY PROTEIN GNTR HTH"/>
    <property type="match status" value="1"/>
</dbReference>
<proteinExistence type="predicted"/>
<dbReference type="Gene3D" id="1.20.120.530">
    <property type="entry name" value="GntR ligand-binding domain-like"/>
    <property type="match status" value="1"/>
</dbReference>
<dbReference type="InterPro" id="IPR011711">
    <property type="entry name" value="GntR_C"/>
</dbReference>
<evidence type="ECO:0000256" key="1">
    <source>
        <dbReference type="ARBA" id="ARBA00023015"/>
    </source>
</evidence>
<dbReference type="Gene3D" id="1.10.10.10">
    <property type="entry name" value="Winged helix-like DNA-binding domain superfamily/Winged helix DNA-binding domain"/>
    <property type="match status" value="1"/>
</dbReference>
<reference evidence="5 6" key="1">
    <citation type="submission" date="2019-08" db="EMBL/GenBank/DDBJ databases">
        <title>Genome sequencing of Paenibacillus faecis DSM 23593(T).</title>
        <authorList>
            <person name="Kook J.-K."/>
            <person name="Park S.-N."/>
            <person name="Lim Y.K."/>
        </authorList>
    </citation>
    <scope>NUCLEOTIDE SEQUENCE [LARGE SCALE GENOMIC DNA]</scope>
    <source>
        <strain evidence="5 6">DSM 23593</strain>
    </source>
</reference>
<dbReference type="SMART" id="SM00895">
    <property type="entry name" value="FCD"/>
    <property type="match status" value="1"/>
</dbReference>
<keyword evidence="2" id="KW-0238">DNA-binding</keyword>
<dbReference type="Proteomes" id="UP000325218">
    <property type="component" value="Unassembled WGS sequence"/>
</dbReference>
<dbReference type="InterPro" id="IPR008920">
    <property type="entry name" value="TF_FadR/GntR_C"/>
</dbReference>
<sequence>MNGKLSFKALNQPKLVDEVVNQLQHKISSGEIRPGDKLPIEPELMELFGVGRSTIREAIRVLVHAGLLEKKQGYGTYLKSAPVIQEPLVHRLHRAELMEVFEARKMLEVEISRLAALRREDEDLRNMRQHLDTRSLALQQNNRDLYVKSDIEFHLSIAIASKNGVIIDMFRTFSHVLSDAMSKLNQEYSSHDPQSHSHEQLYEAIRGMNPDVAVSWTLKILEGTMAEL</sequence>
<dbReference type="SMART" id="SM00345">
    <property type="entry name" value="HTH_GNTR"/>
    <property type="match status" value="1"/>
</dbReference>
<evidence type="ECO:0000256" key="3">
    <source>
        <dbReference type="ARBA" id="ARBA00023163"/>
    </source>
</evidence>
<feature type="domain" description="HTH gntR-type" evidence="4">
    <location>
        <begin position="13"/>
        <end position="81"/>
    </location>
</feature>
<evidence type="ECO:0000256" key="2">
    <source>
        <dbReference type="ARBA" id="ARBA00023125"/>
    </source>
</evidence>
<dbReference type="OrthoDB" id="9782299at2"/>
<keyword evidence="6" id="KW-1185">Reference proteome</keyword>
<gene>
    <name evidence="5" type="ORF">FRY98_02385</name>
</gene>
<dbReference type="EMBL" id="VSDO01000001">
    <property type="protein sequence ID" value="TYA14556.1"/>
    <property type="molecule type" value="Genomic_DNA"/>
</dbReference>
<dbReference type="PROSITE" id="PS50949">
    <property type="entry name" value="HTH_GNTR"/>
    <property type="match status" value="1"/>
</dbReference>
<dbReference type="SUPFAM" id="SSF48008">
    <property type="entry name" value="GntR ligand-binding domain-like"/>
    <property type="match status" value="1"/>
</dbReference>
<dbReference type="RefSeq" id="WP_148450151.1">
    <property type="nucleotide sequence ID" value="NZ_VSDO01000001.1"/>
</dbReference>
<evidence type="ECO:0000259" key="4">
    <source>
        <dbReference type="PROSITE" id="PS50949"/>
    </source>
</evidence>
<dbReference type="CDD" id="cd07377">
    <property type="entry name" value="WHTH_GntR"/>
    <property type="match status" value="1"/>
</dbReference>
<dbReference type="GO" id="GO:0003677">
    <property type="term" value="F:DNA binding"/>
    <property type="evidence" value="ECO:0007669"/>
    <property type="project" value="UniProtKB-KW"/>
</dbReference>
<dbReference type="SUPFAM" id="SSF46785">
    <property type="entry name" value="Winged helix' DNA-binding domain"/>
    <property type="match status" value="1"/>
</dbReference>
<dbReference type="Pfam" id="PF07729">
    <property type="entry name" value="FCD"/>
    <property type="match status" value="1"/>
</dbReference>
<evidence type="ECO:0000313" key="5">
    <source>
        <dbReference type="EMBL" id="TYA14556.1"/>
    </source>
</evidence>
<dbReference type="InterPro" id="IPR000524">
    <property type="entry name" value="Tscrpt_reg_HTH_GntR"/>
</dbReference>
<keyword evidence="3" id="KW-0804">Transcription</keyword>
<accession>A0A5D0CX76</accession>
<dbReference type="Pfam" id="PF00392">
    <property type="entry name" value="GntR"/>
    <property type="match status" value="1"/>
</dbReference>
<dbReference type="PANTHER" id="PTHR43537">
    <property type="entry name" value="TRANSCRIPTIONAL REGULATOR, GNTR FAMILY"/>
    <property type="match status" value="1"/>
</dbReference>
<organism evidence="5 6">
    <name type="scientific">Paenibacillus faecis</name>
    <dbReference type="NCBI Taxonomy" id="862114"/>
    <lineage>
        <taxon>Bacteria</taxon>
        <taxon>Bacillati</taxon>
        <taxon>Bacillota</taxon>
        <taxon>Bacilli</taxon>
        <taxon>Bacillales</taxon>
        <taxon>Paenibacillaceae</taxon>
        <taxon>Paenibacillus</taxon>
    </lineage>
</organism>
<dbReference type="AlphaFoldDB" id="A0A5D0CX76"/>
<dbReference type="GO" id="GO:0003700">
    <property type="term" value="F:DNA-binding transcription factor activity"/>
    <property type="evidence" value="ECO:0007669"/>
    <property type="project" value="InterPro"/>
</dbReference>
<protein>
    <submittedName>
        <fullName evidence="5">FadR family transcriptional regulator</fullName>
    </submittedName>
</protein>
<name>A0A5D0CX76_9BACL</name>
<dbReference type="InterPro" id="IPR036390">
    <property type="entry name" value="WH_DNA-bd_sf"/>
</dbReference>
<keyword evidence="1" id="KW-0805">Transcription regulation</keyword>
<dbReference type="InterPro" id="IPR036388">
    <property type="entry name" value="WH-like_DNA-bd_sf"/>
</dbReference>
<evidence type="ECO:0000313" key="6">
    <source>
        <dbReference type="Proteomes" id="UP000325218"/>
    </source>
</evidence>